<accession>A0A4R7K2X6</accession>
<comment type="caution">
    <text evidence="3">The sequence shown here is derived from an EMBL/GenBank/DDBJ whole genome shotgun (WGS) entry which is preliminary data.</text>
</comment>
<dbReference type="InterPro" id="IPR003423">
    <property type="entry name" value="OMP_efflux"/>
</dbReference>
<feature type="coiled-coil region" evidence="2">
    <location>
        <begin position="157"/>
        <end position="208"/>
    </location>
</feature>
<proteinExistence type="inferred from homology"/>
<dbReference type="GO" id="GO:0015562">
    <property type="term" value="F:efflux transmembrane transporter activity"/>
    <property type="evidence" value="ECO:0007669"/>
    <property type="project" value="InterPro"/>
</dbReference>
<sequence length="426" mass="47322">MHKRNPTQLRLKKPITARFLGGWIVLLAGFAVTQSGLAEPRLTLDQALEKAASYQPLSRELAARVEGAEARKEQAGRWANPTFEVSQESVDAGGATTTERIYSLSQQFDFSGQKGLEARAAQVEAAGIRYGNDWRRLGHRGLVRSRFYATLLEQRRVKALRDALERMEEVVAMVKERRQADDISGYDQSRVERERAGLRARLDQANAALQYRRESLHVLLGTNEEHSGQRLAGELQPDVSAPLQTYMDRLDQRPDLKRLEASAESSELAQRAASRAWVPDPTVGVGLNRVEQPGADGGGLLLSVSLPLPVFNQGQAEAAEAAARGNEAEARRLRQLQEARARVRGLWRKTRSLIQSIETFRSEALARSRELTEFAESSYSAGEIGILELLDAYSGHLDARLRALEMAHEARVAAIELHQSSGGWER</sequence>
<dbReference type="Proteomes" id="UP000295830">
    <property type="component" value="Unassembled WGS sequence"/>
</dbReference>
<name>A0A4R7K2X6_9GAMM</name>
<dbReference type="EMBL" id="SOAX01000001">
    <property type="protein sequence ID" value="TDT43919.1"/>
    <property type="molecule type" value="Genomic_DNA"/>
</dbReference>
<evidence type="ECO:0000313" key="3">
    <source>
        <dbReference type="EMBL" id="TDT43919.1"/>
    </source>
</evidence>
<keyword evidence="4" id="KW-1185">Reference proteome</keyword>
<dbReference type="RefSeq" id="WP_133734357.1">
    <property type="nucleotide sequence ID" value="NZ_SOAX01000001.1"/>
</dbReference>
<dbReference type="InterPro" id="IPR010131">
    <property type="entry name" value="MdtP/NodT-like"/>
</dbReference>
<gene>
    <name evidence="3" type="ORF">DES49_0018</name>
</gene>
<dbReference type="Gene3D" id="1.20.1600.10">
    <property type="entry name" value="Outer membrane efflux proteins (OEP)"/>
    <property type="match status" value="1"/>
</dbReference>
<dbReference type="PANTHER" id="PTHR30203">
    <property type="entry name" value="OUTER MEMBRANE CATION EFFLUX PROTEIN"/>
    <property type="match status" value="1"/>
</dbReference>
<comment type="similarity">
    <text evidence="1">Belongs to the outer membrane factor (OMF) (TC 1.B.17) family.</text>
</comment>
<dbReference type="AlphaFoldDB" id="A0A4R7K2X6"/>
<dbReference type="Pfam" id="PF02321">
    <property type="entry name" value="OEP"/>
    <property type="match status" value="1"/>
</dbReference>
<evidence type="ECO:0000256" key="1">
    <source>
        <dbReference type="ARBA" id="ARBA00007613"/>
    </source>
</evidence>
<organism evidence="3 4">
    <name type="scientific">Halospina denitrificans</name>
    <dbReference type="NCBI Taxonomy" id="332522"/>
    <lineage>
        <taxon>Bacteria</taxon>
        <taxon>Pseudomonadati</taxon>
        <taxon>Pseudomonadota</taxon>
        <taxon>Gammaproteobacteria</taxon>
        <taxon>Halospina</taxon>
    </lineage>
</organism>
<evidence type="ECO:0000256" key="2">
    <source>
        <dbReference type="SAM" id="Coils"/>
    </source>
</evidence>
<keyword evidence="2" id="KW-0175">Coiled coil</keyword>
<dbReference type="OrthoDB" id="9772909at2"/>
<reference evidence="3 4" key="1">
    <citation type="submission" date="2019-03" db="EMBL/GenBank/DDBJ databases">
        <title>Genomic Encyclopedia of Type Strains, Phase IV (KMG-IV): sequencing the most valuable type-strain genomes for metagenomic binning, comparative biology and taxonomic classification.</title>
        <authorList>
            <person name="Goeker M."/>
        </authorList>
    </citation>
    <scope>NUCLEOTIDE SEQUENCE [LARGE SCALE GENOMIC DNA]</scope>
    <source>
        <strain evidence="3 4">DSM 15505</strain>
    </source>
</reference>
<dbReference type="PANTHER" id="PTHR30203:SF24">
    <property type="entry name" value="BLR4935 PROTEIN"/>
    <property type="match status" value="1"/>
</dbReference>
<dbReference type="SUPFAM" id="SSF56954">
    <property type="entry name" value="Outer membrane efflux proteins (OEP)"/>
    <property type="match status" value="1"/>
</dbReference>
<evidence type="ECO:0000313" key="4">
    <source>
        <dbReference type="Proteomes" id="UP000295830"/>
    </source>
</evidence>
<protein>
    <submittedName>
        <fullName evidence="3">Outer membrane protein TolC</fullName>
    </submittedName>
</protein>